<dbReference type="Gramene" id="TraesWEE_scaffold_000285_01G000100.1">
    <property type="protein sequence ID" value="TraesWEE_scaffold_000285_01G000100.1"/>
    <property type="gene ID" value="TraesWEE_scaffold_000285_01G000100"/>
</dbReference>
<dbReference type="OMA" id="WERVTME"/>
<proteinExistence type="predicted"/>
<reference evidence="2" key="2">
    <citation type="submission" date="2018-10" db="UniProtKB">
        <authorList>
            <consortium name="EnsemblPlants"/>
        </authorList>
    </citation>
    <scope>IDENTIFICATION</scope>
</reference>
<feature type="compositionally biased region" description="Low complexity" evidence="1">
    <location>
        <begin position="77"/>
        <end position="88"/>
    </location>
</feature>
<feature type="compositionally biased region" description="Basic and acidic residues" evidence="1">
    <location>
        <begin position="1092"/>
        <end position="1107"/>
    </location>
</feature>
<dbReference type="AlphaFoldDB" id="A0A3B6UC79"/>
<name>A0A3B6UC79_WHEAT</name>
<dbReference type="Gramene" id="TraesCLE_scaffold_000601_01G000100.1">
    <property type="protein sequence ID" value="TraesCLE_scaffold_000601_01G000100.1"/>
    <property type="gene ID" value="TraesCLE_scaffold_000601_01G000100"/>
</dbReference>
<dbReference type="GO" id="GO:0040029">
    <property type="term" value="P:epigenetic regulation of gene expression"/>
    <property type="evidence" value="ECO:0000318"/>
    <property type="project" value="GO_Central"/>
</dbReference>
<evidence type="ECO:0000313" key="3">
    <source>
        <dbReference type="Proteomes" id="UP000019116"/>
    </source>
</evidence>
<evidence type="ECO:0000256" key="1">
    <source>
        <dbReference type="SAM" id="MobiDB-lite"/>
    </source>
</evidence>
<keyword evidence="3" id="KW-1185">Reference proteome</keyword>
<dbReference type="Gramene" id="TraesCSU03G0251600.1">
    <property type="protein sequence ID" value="TraesCSU03G0251600.1.CDS"/>
    <property type="gene ID" value="TraesCSU03G0251600"/>
</dbReference>
<dbReference type="Gramene" id="TraesCAD_scaffold_000874_01G000100.1">
    <property type="protein sequence ID" value="TraesCAD_scaffold_000874_01G000100.1"/>
    <property type="gene ID" value="TraesCAD_scaffold_000874_01G000100"/>
</dbReference>
<feature type="compositionally biased region" description="Low complexity" evidence="1">
    <location>
        <begin position="435"/>
        <end position="444"/>
    </location>
</feature>
<feature type="region of interest" description="Disordered" evidence="1">
    <location>
        <begin position="1078"/>
        <end position="1151"/>
    </location>
</feature>
<reference evidence="2" key="1">
    <citation type="submission" date="2018-08" db="EMBL/GenBank/DDBJ databases">
        <authorList>
            <person name="Rossello M."/>
        </authorList>
    </citation>
    <scope>NUCLEOTIDE SEQUENCE [LARGE SCALE GENOMIC DNA]</scope>
    <source>
        <strain evidence="2">cv. Chinese Spring</strain>
    </source>
</reference>
<dbReference type="Proteomes" id="UP000019116">
    <property type="component" value="Chromosome Un"/>
</dbReference>
<feature type="compositionally biased region" description="Basic and acidic residues" evidence="1">
    <location>
        <begin position="1120"/>
        <end position="1136"/>
    </location>
</feature>
<dbReference type="Gramene" id="TraesCSU02G180900.1">
    <property type="protein sequence ID" value="TraesCSU02G180900.1"/>
    <property type="gene ID" value="TraesCSU02G180900"/>
</dbReference>
<dbReference type="PANTHER" id="PTHR34805">
    <property type="entry name" value="PROTEIN MODIFIER OF SNC1 1"/>
    <property type="match status" value="1"/>
</dbReference>
<feature type="region of interest" description="Disordered" evidence="1">
    <location>
        <begin position="58"/>
        <end position="88"/>
    </location>
</feature>
<accession>A0A3B6UC79</accession>
<dbReference type="SMR" id="A0A3B6UC79"/>
<dbReference type="STRING" id="4565.A0A3B6UC79"/>
<dbReference type="InterPro" id="IPR038808">
    <property type="entry name" value="MOS1-like"/>
</dbReference>
<feature type="region of interest" description="Disordered" evidence="1">
    <location>
        <begin position="929"/>
        <end position="956"/>
    </location>
</feature>
<feature type="region of interest" description="Disordered" evidence="1">
    <location>
        <begin position="419"/>
        <end position="454"/>
    </location>
</feature>
<dbReference type="EnsemblPlants" id="TraesCSU02G180900.1">
    <property type="protein sequence ID" value="TraesCSU02G180900.1"/>
    <property type="gene ID" value="TraesCSU02G180900"/>
</dbReference>
<dbReference type="Gramene" id="TraesROB_scaffold_000182_01G000200.1">
    <property type="protein sequence ID" value="TraesROB_scaffold_000182_01G000200.1"/>
    <property type="gene ID" value="TraesROB_scaffold_000182_01G000200"/>
</dbReference>
<organism evidence="2">
    <name type="scientific">Triticum aestivum</name>
    <name type="common">Wheat</name>
    <dbReference type="NCBI Taxonomy" id="4565"/>
    <lineage>
        <taxon>Eukaryota</taxon>
        <taxon>Viridiplantae</taxon>
        <taxon>Streptophyta</taxon>
        <taxon>Embryophyta</taxon>
        <taxon>Tracheophyta</taxon>
        <taxon>Spermatophyta</taxon>
        <taxon>Magnoliopsida</taxon>
        <taxon>Liliopsida</taxon>
        <taxon>Poales</taxon>
        <taxon>Poaceae</taxon>
        <taxon>BOP clade</taxon>
        <taxon>Pooideae</taxon>
        <taxon>Triticodae</taxon>
        <taxon>Triticeae</taxon>
        <taxon>Triticinae</taxon>
        <taxon>Triticum</taxon>
    </lineage>
</organism>
<feature type="region of interest" description="Disordered" evidence="1">
    <location>
        <begin position="830"/>
        <end position="854"/>
    </location>
</feature>
<evidence type="ECO:0000313" key="2">
    <source>
        <dbReference type="EnsemblPlants" id="TraesCSU02G180900.1"/>
    </source>
</evidence>
<sequence>MASAVTRLFQSKISPCDNFLGAASMVLDAHISLRGTTTWGGKSMLPASNAWASPLLLNPKNDGASGSPSHIDDRPSSRGSSTSSSSVGSDFLDLPSYSLPMAVNYSLSTEIRSGSLQVSRFPDSFSNVLKAPLKAVGRRAPTSQGKGFSLSMDDFPVLGSRNSASNSQQGQISGRWPTIASGIVATQDKEGKNPITGTGEVILSCSYEHEIISRMDYVCKGDDPIPAAKLIRGAEQAQLHDPQVPNICIPPPLLDYWHRPPDQPPDENGKLHSGEMPYGLYKHADPTGFAVESLAHRDQFALNEEALAKQDTGHGGYYPDKRDISHAHMPADCCVINQSCHVLGKVKNGHADVLEIEKQPIIKKDVALLEKIKCLNNKARNFRALNLSNLPSSLLKDSKVKHPKIIRVEEDPATKYVPFSASTSETGPAFDRLNSVSQSSSSVSTNPSNGPDKGVTVVCLSEKQVTEFSQAGKVGKSADRHAYGRSDISRNMLDGSAQDMPSRITGHGCEEHSIVDSLRGVLMVDAQQDQLLSRNTSQQPHVTVADKEPNWLHCEDQHSRMRYLSAQAAKQLQDAEKWISQQNINAIAKLEELRRYQSIQSQKSNDAPPDADMYCKPKTRDDVTAKCASSVADTCCIVSADGHNAPQPVAGVKISEVSIGSSAESNTSGVSKGYNFRSSAKSTQVNMMEHISLNSLSHDNSTPEHWPMEHRQMHFGSWERNITDREIPADTKCAEAKNHGDLLTRNKSSRRNFNSVRPAAPPVFNEKNSTEVLSMQKTHVPCIAINSSIIPAKVTSVTGLIVGNIMLDDVPLASVNREWAVPAKEVHDAASSLSGPRQVKKSDKSQHGLLPVQTPIPNNSVMCKPIKQTGRKEEHAEGGPNGMAVVDGLASAVQILAKPAEYFNVADVIQESSDQWQQGDVQFELKAHGGTEDRSKLTGMASLPDNTWEKHPATDSPRRYHVEAQRNVGIRYGYRERAGRGRFFHESPAPSRARWMPKYISHPQSDAQYDGVSEWLQDSHQFLLDNSQGLDSKPIQIADRDAGMDLQGGEGNVGMSFRDENPLIWNETEWEYQPLFPAPHRVGQQHGNTSDDGQRGRGRHSEYRQQHGDASGDGQRGRGRHSEYHYPEPVRSRDATPDIQRNPGGADNHQYPAYLRAGMHTERSNSAELDTATVYRFCSFLGFPCACYAPASFRLVHLQPFDSTATSRAIIFFP</sequence>
<dbReference type="PANTHER" id="PTHR34805:SF2">
    <property type="entry name" value="BAT2 N-TERMINAL DOMAIN-CONTAINING PROTEIN"/>
    <property type="match status" value="1"/>
</dbReference>
<feature type="compositionally biased region" description="Basic and acidic residues" evidence="1">
    <location>
        <begin position="947"/>
        <end position="956"/>
    </location>
</feature>
<dbReference type="OrthoDB" id="667208at2759"/>
<protein>
    <submittedName>
        <fullName evidence="2">Uncharacterized protein</fullName>
    </submittedName>
</protein>